<evidence type="ECO:0000313" key="1">
    <source>
        <dbReference type="EMBL" id="MVB09651.1"/>
    </source>
</evidence>
<dbReference type="Proteomes" id="UP000469440">
    <property type="component" value="Unassembled WGS sequence"/>
</dbReference>
<organism evidence="1 2">
    <name type="scientific">Caproicibacter fermentans</name>
    <dbReference type="NCBI Taxonomy" id="2576756"/>
    <lineage>
        <taxon>Bacteria</taxon>
        <taxon>Bacillati</taxon>
        <taxon>Bacillota</taxon>
        <taxon>Clostridia</taxon>
        <taxon>Eubacteriales</taxon>
        <taxon>Acutalibacteraceae</taxon>
        <taxon>Caproicibacter</taxon>
    </lineage>
</organism>
<dbReference type="OrthoDB" id="9775547at2"/>
<sequence>MGYEYTPLTTIDGQTLLNTQLETPRFVVSSLIPMGLHILGGAPKAGKSWLMLWLCLCVSKGENLWNYQCRKGTALYLCLEDSYERIQSRLLDITEDAPDNLFFSIMACSLEDGLTEQIEYFLREHPDTNLIVIDTLQNIRGESNNSNPYDNDYRELTVLRDIAYKHKIAILCVHHLRKMKDVDPMNMLSGTTGLSGVVDTVFILDREQRTDSRATLFCTGRDIESQKLVLELDSATHIWKLVSDSAAEEVKLIDPVIQTVADFMLFSSVDFTGTATQLAEAIEKATGAVLYPAVLSKKLMKHHGQLSELGWRCSFKRSRNEKFIEITRVAVGKYGSGG</sequence>
<dbReference type="RefSeq" id="WP_156989610.1">
    <property type="nucleotide sequence ID" value="NZ_VWXL01000011.1"/>
</dbReference>
<name>A0A6N8HV38_9FIRM</name>
<dbReference type="Gene3D" id="3.40.50.300">
    <property type="entry name" value="P-loop containing nucleotide triphosphate hydrolases"/>
    <property type="match status" value="1"/>
</dbReference>
<accession>A0A6N8HV38</accession>
<comment type="caution">
    <text evidence="1">The sequence shown here is derived from an EMBL/GenBank/DDBJ whole genome shotgun (WGS) entry which is preliminary data.</text>
</comment>
<reference evidence="1 2" key="1">
    <citation type="submission" date="2019-09" db="EMBL/GenBank/DDBJ databases">
        <title>Genome sequence of Clostridium sp. EA1.</title>
        <authorList>
            <person name="Poehlein A."/>
            <person name="Bengelsdorf F.R."/>
            <person name="Daniel R."/>
        </authorList>
    </citation>
    <scope>NUCLEOTIDE SEQUENCE [LARGE SCALE GENOMIC DNA]</scope>
    <source>
        <strain evidence="1 2">EA1</strain>
    </source>
</reference>
<proteinExistence type="predicted"/>
<dbReference type="InterPro" id="IPR027417">
    <property type="entry name" value="P-loop_NTPase"/>
</dbReference>
<evidence type="ECO:0000313" key="2">
    <source>
        <dbReference type="Proteomes" id="UP000469440"/>
    </source>
</evidence>
<dbReference type="Pfam" id="PF13481">
    <property type="entry name" value="AAA_25"/>
    <property type="match status" value="1"/>
</dbReference>
<gene>
    <name evidence="1" type="ORF">CAFE_03130</name>
</gene>
<dbReference type="EMBL" id="VWXL01000011">
    <property type="protein sequence ID" value="MVB09651.1"/>
    <property type="molecule type" value="Genomic_DNA"/>
</dbReference>
<dbReference type="AlphaFoldDB" id="A0A6N8HV38"/>
<dbReference type="SUPFAM" id="SSF52540">
    <property type="entry name" value="P-loop containing nucleoside triphosphate hydrolases"/>
    <property type="match status" value="1"/>
</dbReference>
<protein>
    <submittedName>
        <fullName evidence="1">AAA domain protein</fullName>
    </submittedName>
</protein>
<keyword evidence="2" id="KW-1185">Reference proteome</keyword>